<organism evidence="1 2">
    <name type="scientific">Melia azedarach</name>
    <name type="common">Chinaberry tree</name>
    <dbReference type="NCBI Taxonomy" id="155640"/>
    <lineage>
        <taxon>Eukaryota</taxon>
        <taxon>Viridiplantae</taxon>
        <taxon>Streptophyta</taxon>
        <taxon>Embryophyta</taxon>
        <taxon>Tracheophyta</taxon>
        <taxon>Spermatophyta</taxon>
        <taxon>Magnoliopsida</taxon>
        <taxon>eudicotyledons</taxon>
        <taxon>Gunneridae</taxon>
        <taxon>Pentapetalae</taxon>
        <taxon>rosids</taxon>
        <taxon>malvids</taxon>
        <taxon>Sapindales</taxon>
        <taxon>Meliaceae</taxon>
        <taxon>Melia</taxon>
    </lineage>
</organism>
<accession>A0ACC1YI58</accession>
<comment type="caution">
    <text evidence="1">The sequence shown here is derived from an EMBL/GenBank/DDBJ whole genome shotgun (WGS) entry which is preliminary data.</text>
</comment>
<dbReference type="EMBL" id="CM051396">
    <property type="protein sequence ID" value="KAJ4722897.1"/>
    <property type="molecule type" value="Genomic_DNA"/>
</dbReference>
<gene>
    <name evidence="1" type="ORF">OWV82_006330</name>
</gene>
<protein>
    <submittedName>
        <fullName evidence="1">Transcription initiation factor TFIID subunit like</fullName>
    </submittedName>
</protein>
<name>A0ACC1YI58_MELAZ</name>
<evidence type="ECO:0000313" key="2">
    <source>
        <dbReference type="Proteomes" id="UP001164539"/>
    </source>
</evidence>
<evidence type="ECO:0000313" key="1">
    <source>
        <dbReference type="EMBL" id="KAJ4722897.1"/>
    </source>
</evidence>
<sequence length="117" mass="12908">MSTLKLTARFSCRYLAACRNVNAWSPRAFVTATHKLSKSKKDKETIEACENVKEAAEAVKEGARVVKSTSEYVKDTTSATAKNVNNMTKEGTDKVKDLMTDAAMETTEAIKDKVIKK</sequence>
<reference evidence="1 2" key="1">
    <citation type="journal article" date="2023" name="Science">
        <title>Complex scaffold remodeling in plant triterpene biosynthesis.</title>
        <authorList>
            <person name="De La Pena R."/>
            <person name="Hodgson H."/>
            <person name="Liu J.C."/>
            <person name="Stephenson M.J."/>
            <person name="Martin A.C."/>
            <person name="Owen C."/>
            <person name="Harkess A."/>
            <person name="Leebens-Mack J."/>
            <person name="Jimenez L.E."/>
            <person name="Osbourn A."/>
            <person name="Sattely E.S."/>
        </authorList>
    </citation>
    <scope>NUCLEOTIDE SEQUENCE [LARGE SCALE GENOMIC DNA]</scope>
    <source>
        <strain evidence="2">cv. JPN11</strain>
        <tissue evidence="1">Leaf</tissue>
    </source>
</reference>
<keyword evidence="2" id="KW-1185">Reference proteome</keyword>
<dbReference type="Proteomes" id="UP001164539">
    <property type="component" value="Chromosome 3"/>
</dbReference>
<proteinExistence type="predicted"/>